<proteinExistence type="predicted"/>
<feature type="region of interest" description="Disordered" evidence="1">
    <location>
        <begin position="200"/>
        <end position="241"/>
    </location>
</feature>
<feature type="compositionally biased region" description="Polar residues" evidence="1">
    <location>
        <begin position="200"/>
        <end position="231"/>
    </location>
</feature>
<feature type="region of interest" description="Disordered" evidence="1">
    <location>
        <begin position="63"/>
        <end position="111"/>
    </location>
</feature>
<accession>A0A8J2RCR6</accession>
<dbReference type="OrthoDB" id="6372709at2759"/>
<organism evidence="2 3">
    <name type="scientific">Daphnia galeata</name>
    <dbReference type="NCBI Taxonomy" id="27404"/>
    <lineage>
        <taxon>Eukaryota</taxon>
        <taxon>Metazoa</taxon>
        <taxon>Ecdysozoa</taxon>
        <taxon>Arthropoda</taxon>
        <taxon>Crustacea</taxon>
        <taxon>Branchiopoda</taxon>
        <taxon>Diplostraca</taxon>
        <taxon>Cladocera</taxon>
        <taxon>Anomopoda</taxon>
        <taxon>Daphniidae</taxon>
        <taxon>Daphnia</taxon>
    </lineage>
</organism>
<feature type="compositionally biased region" description="Basic and acidic residues" evidence="1">
    <location>
        <begin position="232"/>
        <end position="241"/>
    </location>
</feature>
<dbReference type="Proteomes" id="UP000789390">
    <property type="component" value="Unassembled WGS sequence"/>
</dbReference>
<feature type="compositionally biased region" description="Polar residues" evidence="1">
    <location>
        <begin position="684"/>
        <end position="706"/>
    </location>
</feature>
<feature type="region of interest" description="Disordered" evidence="1">
    <location>
        <begin position="263"/>
        <end position="291"/>
    </location>
</feature>
<keyword evidence="3" id="KW-1185">Reference proteome</keyword>
<name>A0A8J2RCR6_9CRUS</name>
<feature type="compositionally biased region" description="Low complexity" evidence="1">
    <location>
        <begin position="720"/>
        <end position="732"/>
    </location>
</feature>
<protein>
    <submittedName>
        <fullName evidence="2">Uncharacterized protein</fullName>
    </submittedName>
</protein>
<dbReference type="EMBL" id="CAKKLH010000027">
    <property type="protein sequence ID" value="CAH0099910.1"/>
    <property type="molecule type" value="Genomic_DNA"/>
</dbReference>
<dbReference type="AlphaFoldDB" id="A0A8J2RCR6"/>
<reference evidence="2" key="1">
    <citation type="submission" date="2021-11" db="EMBL/GenBank/DDBJ databases">
        <authorList>
            <person name="Schell T."/>
        </authorList>
    </citation>
    <scope>NUCLEOTIDE SEQUENCE</scope>
    <source>
        <strain evidence="2">M5</strain>
    </source>
</reference>
<comment type="caution">
    <text evidence="2">The sequence shown here is derived from an EMBL/GenBank/DDBJ whole genome shotgun (WGS) entry which is preliminary data.</text>
</comment>
<feature type="compositionally biased region" description="Polar residues" evidence="1">
    <location>
        <begin position="63"/>
        <end position="79"/>
    </location>
</feature>
<gene>
    <name evidence="2" type="ORF">DGAL_LOCUS2068</name>
</gene>
<feature type="region of interest" description="Disordered" evidence="1">
    <location>
        <begin position="684"/>
        <end position="740"/>
    </location>
</feature>
<evidence type="ECO:0000256" key="1">
    <source>
        <dbReference type="SAM" id="MobiDB-lite"/>
    </source>
</evidence>
<sequence>MKETMIVFNTASIVVLLVIPALYSPWMTVSSDRGFTSRQSSTGYLDPYKFAYAVRKPQPFHSNFGKTSYSTLEGASSNVHSKRERAPRKGSNNNEASRDKLRSVSTNSGKWPSDDEALIAWASTNDESTFGDRIVPRATDRQQETKSVRSQPFQQLIVTSPPIPREERRNEFNNKEIFDFFAPESDPKPTTYRPIETRWNVNTPSSRQTITPTEPTVSYNQDQQKNINTEQDYSRSNKDQDSISAKINSLNNNNDGLQVEHKSVDSALPPSSTISQSNPPKSSFSFYELGSNSRPENLGGVPAPFVESEQAGKEAGSPGSVSSFIDNLHTKLSPFSLQEMFSSSDFSTPLTTVENTAERPIISKVREIETFKSPFSQEIAPLVQSVSSEPPTFVPSPPFETMNEDFLPSRYPELRPPGRQLNFKSSTLPASTESIAPFSQPKFPEPNRYAGFLPQPLSGPGDSFTKFPKPNFPAFPPPSTKTVYFGGNPNEPPTHLQNNVVNFIKSKAVSEGEFIKAPNTFSSDSGFYPGNFPSSFLHFKKISNAQLGLQKQTHFAGPPVSKVNVQTIRSPSPSHFVNLGPSPPKTNFPSAATKPISGFSSQSNAKQTVSFNNVGTPPRQPSSSSVLHTEINKIHATPKPFSTLPNTNNKPSRFVASPLLSYTKPLVPASPMPLARPVRVPQHQLNPPQRFLSGNQPSGHSGSTSGWIDYNPFTGRPVRSHSGASSGSFSPSKNQSPITISPQVKQVLPSLTRNPARVPILAPVPVFLQPGSVTLPQSPSSKTYSIPLEKPVYYHAYVSYG</sequence>
<evidence type="ECO:0000313" key="3">
    <source>
        <dbReference type="Proteomes" id="UP000789390"/>
    </source>
</evidence>
<evidence type="ECO:0000313" key="2">
    <source>
        <dbReference type="EMBL" id="CAH0099910.1"/>
    </source>
</evidence>
<feature type="compositionally biased region" description="Polar residues" evidence="1">
    <location>
        <begin position="269"/>
        <end position="291"/>
    </location>
</feature>